<evidence type="ECO:0000313" key="3">
    <source>
        <dbReference type="Proteomes" id="UP000703661"/>
    </source>
</evidence>
<evidence type="ECO:0000313" key="2">
    <source>
        <dbReference type="EMBL" id="KAG0010837.1"/>
    </source>
</evidence>
<keyword evidence="1" id="KW-0472">Membrane</keyword>
<dbReference type="Proteomes" id="UP000703661">
    <property type="component" value="Unassembled WGS sequence"/>
</dbReference>
<keyword evidence="3" id="KW-1185">Reference proteome</keyword>
<evidence type="ECO:0000256" key="1">
    <source>
        <dbReference type="SAM" id="Phobius"/>
    </source>
</evidence>
<protein>
    <submittedName>
        <fullName evidence="2">Uncharacterized protein</fullName>
    </submittedName>
</protein>
<dbReference type="AlphaFoldDB" id="A0A9P6MR71"/>
<comment type="caution">
    <text evidence="2">The sequence shown here is derived from an EMBL/GenBank/DDBJ whole genome shotgun (WGS) entry which is preliminary data.</text>
</comment>
<sequence length="163" mass="17429">MPSKHKSTHPLKFYYYCYYYYHYYIPAIMRFHTIVASAIAAIAAVSAQTSETPSTACLSCVSNNMLAISACKNISISEVDYTSSDTAVRTCVCTMAGDLSWVTSCGGSNGCSDSYISTWKTSYGDIYKNYCGGFSTNSKSAAWTLTAPKAGAALLVATAAALL</sequence>
<organism evidence="2 3">
    <name type="scientific">Entomortierella chlamydospora</name>
    <dbReference type="NCBI Taxonomy" id="101097"/>
    <lineage>
        <taxon>Eukaryota</taxon>
        <taxon>Fungi</taxon>
        <taxon>Fungi incertae sedis</taxon>
        <taxon>Mucoromycota</taxon>
        <taxon>Mortierellomycotina</taxon>
        <taxon>Mortierellomycetes</taxon>
        <taxon>Mortierellales</taxon>
        <taxon>Mortierellaceae</taxon>
        <taxon>Entomortierella</taxon>
    </lineage>
</organism>
<feature type="transmembrane region" description="Helical" evidence="1">
    <location>
        <begin position="21"/>
        <end position="45"/>
    </location>
</feature>
<proteinExistence type="predicted"/>
<accession>A0A9P6MR71</accession>
<keyword evidence="1" id="KW-0812">Transmembrane</keyword>
<reference evidence="2" key="1">
    <citation type="journal article" date="2020" name="Fungal Divers.">
        <title>Resolving the Mortierellaceae phylogeny through synthesis of multi-gene phylogenetics and phylogenomics.</title>
        <authorList>
            <person name="Vandepol N."/>
            <person name="Liber J."/>
            <person name="Desiro A."/>
            <person name="Na H."/>
            <person name="Kennedy M."/>
            <person name="Barry K."/>
            <person name="Grigoriev I.V."/>
            <person name="Miller A.N."/>
            <person name="O'Donnell K."/>
            <person name="Stajich J.E."/>
            <person name="Bonito G."/>
        </authorList>
    </citation>
    <scope>NUCLEOTIDE SEQUENCE</scope>
    <source>
        <strain evidence="2">NRRL 2769</strain>
    </source>
</reference>
<dbReference type="EMBL" id="JAAAID010001257">
    <property type="protein sequence ID" value="KAG0010837.1"/>
    <property type="molecule type" value="Genomic_DNA"/>
</dbReference>
<gene>
    <name evidence="2" type="ORF">BGZ80_001143</name>
</gene>
<keyword evidence="1" id="KW-1133">Transmembrane helix</keyword>
<name>A0A9P6MR71_9FUNG</name>